<feature type="chain" id="PRO_5021246437" description="Cytochrome c domain-containing protein" evidence="1">
    <location>
        <begin position="21"/>
        <end position="98"/>
    </location>
</feature>
<keyword evidence="1" id="KW-0732">Signal</keyword>
<sequence length="98" mass="10939">MKMKTLLPLAVGLLAGAAWASDPALGEKMVTEKNCSACHQRLVGGDGSKIYLRDSRRVKTLPQLGAQVSFCSSQLKTGWFPEDEEHVVAWLNHRYYKF</sequence>
<evidence type="ECO:0008006" key="4">
    <source>
        <dbReference type="Google" id="ProtNLM"/>
    </source>
</evidence>
<dbReference type="SUPFAM" id="SSF46626">
    <property type="entry name" value="Cytochrome c"/>
    <property type="match status" value="2"/>
</dbReference>
<gene>
    <name evidence="2" type="ORF">ZRA01_13850</name>
</gene>
<feature type="signal peptide" evidence="1">
    <location>
        <begin position="1"/>
        <end position="20"/>
    </location>
</feature>
<comment type="caution">
    <text evidence="2">The sequence shown here is derived from an EMBL/GenBank/DDBJ whole genome shotgun (WGS) entry which is preliminary data.</text>
</comment>
<dbReference type="GO" id="GO:0009055">
    <property type="term" value="F:electron transfer activity"/>
    <property type="evidence" value="ECO:0007669"/>
    <property type="project" value="InterPro"/>
</dbReference>
<organism evidence="2 3">
    <name type="scientific">Zoogloea ramigera</name>
    <dbReference type="NCBI Taxonomy" id="350"/>
    <lineage>
        <taxon>Bacteria</taxon>
        <taxon>Pseudomonadati</taxon>
        <taxon>Pseudomonadota</taxon>
        <taxon>Betaproteobacteria</taxon>
        <taxon>Rhodocyclales</taxon>
        <taxon>Zoogloeaceae</taxon>
        <taxon>Zoogloea</taxon>
    </lineage>
</organism>
<dbReference type="AlphaFoldDB" id="A0A4Y4CTA6"/>
<accession>A0A4Y4CTA6</accession>
<dbReference type="InterPro" id="IPR036909">
    <property type="entry name" value="Cyt_c-like_dom_sf"/>
</dbReference>
<keyword evidence="3" id="KW-1185">Reference proteome</keyword>
<evidence type="ECO:0000256" key="1">
    <source>
        <dbReference type="SAM" id="SignalP"/>
    </source>
</evidence>
<dbReference type="EMBL" id="BJNV01000016">
    <property type="protein sequence ID" value="GEC95312.1"/>
    <property type="molecule type" value="Genomic_DNA"/>
</dbReference>
<name>A0A4Y4CTA6_ZOORA</name>
<reference evidence="2 3" key="1">
    <citation type="submission" date="2019-06" db="EMBL/GenBank/DDBJ databases">
        <title>Whole genome shotgun sequence of Zoogloea ramigera NBRC 15342.</title>
        <authorList>
            <person name="Hosoyama A."/>
            <person name="Uohara A."/>
            <person name="Ohji S."/>
            <person name="Ichikawa N."/>
        </authorList>
    </citation>
    <scope>NUCLEOTIDE SEQUENCE [LARGE SCALE GENOMIC DNA]</scope>
    <source>
        <strain evidence="2 3">NBRC 15342</strain>
    </source>
</reference>
<evidence type="ECO:0000313" key="2">
    <source>
        <dbReference type="EMBL" id="GEC95312.1"/>
    </source>
</evidence>
<proteinExistence type="predicted"/>
<dbReference type="Proteomes" id="UP000318422">
    <property type="component" value="Unassembled WGS sequence"/>
</dbReference>
<evidence type="ECO:0000313" key="3">
    <source>
        <dbReference type="Proteomes" id="UP000318422"/>
    </source>
</evidence>
<dbReference type="GO" id="GO:0020037">
    <property type="term" value="F:heme binding"/>
    <property type="evidence" value="ECO:0007669"/>
    <property type="project" value="InterPro"/>
</dbReference>
<protein>
    <recommendedName>
        <fullName evidence="4">Cytochrome c domain-containing protein</fullName>
    </recommendedName>
</protein>
<dbReference type="OrthoDB" id="9796294at2"/>